<keyword evidence="1" id="KW-0732">Signal</keyword>
<feature type="chain" id="PRO_5041740668" evidence="1">
    <location>
        <begin position="29"/>
        <end position="157"/>
    </location>
</feature>
<accession>A0AA96GAM3</accession>
<evidence type="ECO:0000313" key="2">
    <source>
        <dbReference type="EMBL" id="WNM58026.1"/>
    </source>
</evidence>
<feature type="signal peptide" evidence="1">
    <location>
        <begin position="1"/>
        <end position="28"/>
    </location>
</feature>
<organism evidence="2 3">
    <name type="scientific">Candidatus Nitrospira allomarina</name>
    <dbReference type="NCBI Taxonomy" id="3020900"/>
    <lineage>
        <taxon>Bacteria</taxon>
        <taxon>Pseudomonadati</taxon>
        <taxon>Nitrospirota</taxon>
        <taxon>Nitrospiria</taxon>
        <taxon>Nitrospirales</taxon>
        <taxon>Nitrospiraceae</taxon>
        <taxon>Nitrospira</taxon>
    </lineage>
</organism>
<proteinExistence type="predicted"/>
<name>A0AA96GAM3_9BACT</name>
<dbReference type="Proteomes" id="UP001302719">
    <property type="component" value="Chromosome"/>
</dbReference>
<protein>
    <submittedName>
        <fullName evidence="2">Uncharacterized protein</fullName>
    </submittedName>
</protein>
<keyword evidence="3" id="KW-1185">Reference proteome</keyword>
<dbReference type="RefSeq" id="WP_312643244.1">
    <property type="nucleotide sequence ID" value="NZ_CP116967.1"/>
</dbReference>
<evidence type="ECO:0000313" key="3">
    <source>
        <dbReference type="Proteomes" id="UP001302719"/>
    </source>
</evidence>
<sequence>MRHSPSFKQTTITTMAAMALALAAPAFASELPSAVMGKASEGLVTLATTGNPDPLQAELGGTVMSSEELQKKVGNLLNLEKEEHLAPKALVTPTGETYAMVAPTITKDNFILVDSEGQARRMDVGDSEGHHMPFVVQEIVEDGGTPWYVEFWHWITG</sequence>
<evidence type="ECO:0000256" key="1">
    <source>
        <dbReference type="SAM" id="SignalP"/>
    </source>
</evidence>
<dbReference type="EMBL" id="CP116967">
    <property type="protein sequence ID" value="WNM58026.1"/>
    <property type="molecule type" value="Genomic_DNA"/>
</dbReference>
<dbReference type="AlphaFoldDB" id="A0AA96GAM3"/>
<reference evidence="2 3" key="1">
    <citation type="submission" date="2023-01" db="EMBL/GenBank/DDBJ databases">
        <title>Cultivation and genomic characterization of new, ubiquitous marine nitrite-oxidizing bacteria from the Nitrospirales.</title>
        <authorList>
            <person name="Mueller A.J."/>
            <person name="Daebeler A."/>
            <person name="Herbold C.W."/>
            <person name="Kirkegaard R.H."/>
            <person name="Daims H."/>
        </authorList>
    </citation>
    <scope>NUCLEOTIDE SEQUENCE [LARGE SCALE GENOMIC DNA]</scope>
    <source>
        <strain evidence="2 3">VA</strain>
    </source>
</reference>
<dbReference type="KEGG" id="nall:PP769_18970"/>
<gene>
    <name evidence="2" type="ORF">PP769_18970</name>
</gene>